<sequence>MPMGFKQHETRKQVCCYMLGWRNTAQQVMLRSMHRPVSRGRAPDEQQWLHCCAPDVINLDDSAGRTQWQ</sequence>
<reference evidence="1" key="1">
    <citation type="submission" date="2014-09" db="EMBL/GenBank/DDBJ databases">
        <authorList>
            <person name="Magalhaes I.L.F."/>
            <person name="Oliveira U."/>
            <person name="Santos F.R."/>
            <person name="Vidigal T.H.D.A."/>
            <person name="Brescovit A.D."/>
            <person name="Santos A.J."/>
        </authorList>
    </citation>
    <scope>NUCLEOTIDE SEQUENCE</scope>
    <source>
        <tissue evidence="1">Shoot tissue taken approximately 20 cm above the soil surface</tissue>
    </source>
</reference>
<reference evidence="1" key="2">
    <citation type="journal article" date="2015" name="Data Brief">
        <title>Shoot transcriptome of the giant reed, Arundo donax.</title>
        <authorList>
            <person name="Barrero R.A."/>
            <person name="Guerrero F.D."/>
            <person name="Moolhuijzen P."/>
            <person name="Goolsby J.A."/>
            <person name="Tidwell J."/>
            <person name="Bellgard S.E."/>
            <person name="Bellgard M.I."/>
        </authorList>
    </citation>
    <scope>NUCLEOTIDE SEQUENCE</scope>
    <source>
        <tissue evidence="1">Shoot tissue taken approximately 20 cm above the soil surface</tissue>
    </source>
</reference>
<organism evidence="1">
    <name type="scientific">Arundo donax</name>
    <name type="common">Giant reed</name>
    <name type="synonym">Donax arundinaceus</name>
    <dbReference type="NCBI Taxonomy" id="35708"/>
    <lineage>
        <taxon>Eukaryota</taxon>
        <taxon>Viridiplantae</taxon>
        <taxon>Streptophyta</taxon>
        <taxon>Embryophyta</taxon>
        <taxon>Tracheophyta</taxon>
        <taxon>Spermatophyta</taxon>
        <taxon>Magnoliopsida</taxon>
        <taxon>Liliopsida</taxon>
        <taxon>Poales</taxon>
        <taxon>Poaceae</taxon>
        <taxon>PACMAD clade</taxon>
        <taxon>Arundinoideae</taxon>
        <taxon>Arundineae</taxon>
        <taxon>Arundo</taxon>
    </lineage>
</organism>
<evidence type="ECO:0000313" key="1">
    <source>
        <dbReference type="EMBL" id="JAD64889.1"/>
    </source>
</evidence>
<proteinExistence type="predicted"/>
<name>A0A0A9BLM6_ARUDO</name>
<dbReference type="AlphaFoldDB" id="A0A0A9BLM6"/>
<accession>A0A0A9BLM6</accession>
<protein>
    <submittedName>
        <fullName evidence="1">Uncharacterized protein</fullName>
    </submittedName>
</protein>
<dbReference type="EMBL" id="GBRH01233006">
    <property type="protein sequence ID" value="JAD64889.1"/>
    <property type="molecule type" value="Transcribed_RNA"/>
</dbReference>